<feature type="region of interest" description="Disordered" evidence="1">
    <location>
        <begin position="1"/>
        <end position="24"/>
    </location>
</feature>
<accession>A0ABD0JU75</accession>
<gene>
    <name evidence="2" type="ORF">BaRGS_00030118</name>
</gene>
<evidence type="ECO:0000313" key="3">
    <source>
        <dbReference type="Proteomes" id="UP001519460"/>
    </source>
</evidence>
<proteinExistence type="predicted"/>
<name>A0ABD0JU75_9CAEN</name>
<evidence type="ECO:0000256" key="1">
    <source>
        <dbReference type="SAM" id="MobiDB-lite"/>
    </source>
</evidence>
<organism evidence="2 3">
    <name type="scientific">Batillaria attramentaria</name>
    <dbReference type="NCBI Taxonomy" id="370345"/>
    <lineage>
        <taxon>Eukaryota</taxon>
        <taxon>Metazoa</taxon>
        <taxon>Spiralia</taxon>
        <taxon>Lophotrochozoa</taxon>
        <taxon>Mollusca</taxon>
        <taxon>Gastropoda</taxon>
        <taxon>Caenogastropoda</taxon>
        <taxon>Sorbeoconcha</taxon>
        <taxon>Cerithioidea</taxon>
        <taxon>Batillariidae</taxon>
        <taxon>Batillaria</taxon>
    </lineage>
</organism>
<keyword evidence="3" id="KW-1185">Reference proteome</keyword>
<dbReference type="EMBL" id="JACVVK020000320">
    <property type="protein sequence ID" value="KAK7478655.1"/>
    <property type="molecule type" value="Genomic_DNA"/>
</dbReference>
<dbReference type="AlphaFoldDB" id="A0ABD0JU75"/>
<reference evidence="2 3" key="1">
    <citation type="journal article" date="2023" name="Sci. Data">
        <title>Genome assembly of the Korean intertidal mud-creeper Batillaria attramentaria.</title>
        <authorList>
            <person name="Patra A.K."/>
            <person name="Ho P.T."/>
            <person name="Jun S."/>
            <person name="Lee S.J."/>
            <person name="Kim Y."/>
            <person name="Won Y.J."/>
        </authorList>
    </citation>
    <scope>NUCLEOTIDE SEQUENCE [LARGE SCALE GENOMIC DNA]</scope>
    <source>
        <strain evidence="2">Wonlab-2016</strain>
    </source>
</reference>
<dbReference type="Proteomes" id="UP001519460">
    <property type="component" value="Unassembled WGS sequence"/>
</dbReference>
<sequence length="104" mass="11753">MFRLTTVTAETQHNKQPARNQHFNQTRLSDCVPVFGTPMPTENCGRVLHTERSAGIKAKSELYTSVIRVSLYNQSQTVGDERAETLTTRESPSRFEVELQLTAL</sequence>
<evidence type="ECO:0000313" key="2">
    <source>
        <dbReference type="EMBL" id="KAK7478655.1"/>
    </source>
</evidence>
<protein>
    <submittedName>
        <fullName evidence="2">Uncharacterized protein</fullName>
    </submittedName>
</protein>
<comment type="caution">
    <text evidence="2">The sequence shown here is derived from an EMBL/GenBank/DDBJ whole genome shotgun (WGS) entry which is preliminary data.</text>
</comment>